<proteinExistence type="predicted"/>
<dbReference type="CDD" id="cd06170">
    <property type="entry name" value="LuxR_C_like"/>
    <property type="match status" value="1"/>
</dbReference>
<dbReference type="EMBL" id="BAAAPO010000056">
    <property type="protein sequence ID" value="GAA1807730.1"/>
    <property type="molecule type" value="Genomic_DNA"/>
</dbReference>
<dbReference type="InterPro" id="IPR011006">
    <property type="entry name" value="CheY-like_superfamily"/>
</dbReference>
<dbReference type="Pfam" id="PF00072">
    <property type="entry name" value="Response_reg"/>
    <property type="match status" value="1"/>
</dbReference>
<dbReference type="InterPro" id="IPR016032">
    <property type="entry name" value="Sig_transdc_resp-reg_C-effctor"/>
</dbReference>
<evidence type="ECO:0000256" key="5">
    <source>
        <dbReference type="PROSITE-ProRule" id="PRU00169"/>
    </source>
</evidence>
<dbReference type="RefSeq" id="WP_344088385.1">
    <property type="nucleotide sequence ID" value="NZ_BAAAPO010000056.1"/>
</dbReference>
<dbReference type="PANTHER" id="PTHR43214:SF24">
    <property type="entry name" value="TRANSCRIPTIONAL REGULATORY PROTEIN NARL-RELATED"/>
    <property type="match status" value="1"/>
</dbReference>
<name>A0ABP4YDN4_9MICO</name>
<dbReference type="PROSITE" id="PS50110">
    <property type="entry name" value="RESPONSE_REGULATORY"/>
    <property type="match status" value="1"/>
</dbReference>
<feature type="domain" description="Response regulatory" evidence="7">
    <location>
        <begin position="2"/>
        <end position="122"/>
    </location>
</feature>
<dbReference type="Proteomes" id="UP001499938">
    <property type="component" value="Unassembled WGS sequence"/>
</dbReference>
<dbReference type="SUPFAM" id="SSF46894">
    <property type="entry name" value="C-terminal effector domain of the bipartite response regulators"/>
    <property type="match status" value="1"/>
</dbReference>
<dbReference type="Gene3D" id="3.40.50.2300">
    <property type="match status" value="1"/>
</dbReference>
<keyword evidence="2" id="KW-0805">Transcription regulation</keyword>
<accession>A0ABP4YDN4</accession>
<keyword evidence="3" id="KW-0238">DNA-binding</keyword>
<dbReference type="SMART" id="SM00421">
    <property type="entry name" value="HTH_LUXR"/>
    <property type="match status" value="1"/>
</dbReference>
<evidence type="ECO:0000256" key="1">
    <source>
        <dbReference type="ARBA" id="ARBA00022553"/>
    </source>
</evidence>
<comment type="caution">
    <text evidence="8">The sequence shown here is derived from an EMBL/GenBank/DDBJ whole genome shotgun (WGS) entry which is preliminary data.</text>
</comment>
<dbReference type="PROSITE" id="PS50043">
    <property type="entry name" value="HTH_LUXR_2"/>
    <property type="match status" value="1"/>
</dbReference>
<dbReference type="Pfam" id="PF00196">
    <property type="entry name" value="GerE"/>
    <property type="match status" value="1"/>
</dbReference>
<evidence type="ECO:0000256" key="2">
    <source>
        <dbReference type="ARBA" id="ARBA00023015"/>
    </source>
</evidence>
<dbReference type="PRINTS" id="PR00038">
    <property type="entry name" value="HTHLUXR"/>
</dbReference>
<dbReference type="InterPro" id="IPR000792">
    <property type="entry name" value="Tscrpt_reg_LuxR_C"/>
</dbReference>
<dbReference type="InterPro" id="IPR001789">
    <property type="entry name" value="Sig_transdc_resp-reg_receiver"/>
</dbReference>
<keyword evidence="1 5" id="KW-0597">Phosphoprotein</keyword>
<reference evidence="9" key="1">
    <citation type="journal article" date="2019" name="Int. J. Syst. Evol. Microbiol.">
        <title>The Global Catalogue of Microorganisms (GCM) 10K type strain sequencing project: providing services to taxonomists for standard genome sequencing and annotation.</title>
        <authorList>
            <consortium name="The Broad Institute Genomics Platform"/>
            <consortium name="The Broad Institute Genome Sequencing Center for Infectious Disease"/>
            <person name="Wu L."/>
            <person name="Ma J."/>
        </authorList>
    </citation>
    <scope>NUCLEOTIDE SEQUENCE [LARGE SCALE GENOMIC DNA]</scope>
    <source>
        <strain evidence="9">JCM 15592</strain>
    </source>
</reference>
<evidence type="ECO:0000259" key="7">
    <source>
        <dbReference type="PROSITE" id="PS50110"/>
    </source>
</evidence>
<dbReference type="PANTHER" id="PTHR43214">
    <property type="entry name" value="TWO-COMPONENT RESPONSE REGULATOR"/>
    <property type="match status" value="1"/>
</dbReference>
<gene>
    <name evidence="8" type="ORF">GCM10009811_33940</name>
</gene>
<protein>
    <submittedName>
        <fullName evidence="8">Response regulator transcription factor</fullName>
    </submittedName>
</protein>
<dbReference type="InterPro" id="IPR058245">
    <property type="entry name" value="NreC/VraR/RcsB-like_REC"/>
</dbReference>
<keyword evidence="4" id="KW-0804">Transcription</keyword>
<evidence type="ECO:0000313" key="9">
    <source>
        <dbReference type="Proteomes" id="UP001499938"/>
    </source>
</evidence>
<evidence type="ECO:0000256" key="4">
    <source>
        <dbReference type="ARBA" id="ARBA00023163"/>
    </source>
</evidence>
<organism evidence="8 9">
    <name type="scientific">Nostocoides veronense</name>
    <dbReference type="NCBI Taxonomy" id="330836"/>
    <lineage>
        <taxon>Bacteria</taxon>
        <taxon>Bacillati</taxon>
        <taxon>Actinomycetota</taxon>
        <taxon>Actinomycetes</taxon>
        <taxon>Micrococcales</taxon>
        <taxon>Intrasporangiaceae</taxon>
        <taxon>Nostocoides</taxon>
    </lineage>
</organism>
<dbReference type="CDD" id="cd17535">
    <property type="entry name" value="REC_NarL-like"/>
    <property type="match status" value="1"/>
</dbReference>
<evidence type="ECO:0000259" key="6">
    <source>
        <dbReference type="PROSITE" id="PS50043"/>
    </source>
</evidence>
<dbReference type="SUPFAM" id="SSF52172">
    <property type="entry name" value="CheY-like"/>
    <property type="match status" value="1"/>
</dbReference>
<sequence>MRRVAPGYPLVARQGLAALLTHAGIHVLASVGGGAALLREAALTRPDVVILDVRMPPSFSDEGIGTALALRQRFPGIGVLVLSTYAEPAWVRRLTGHVPSAVGYLLKDRVGNVERLTDALHTIAAGGIVIDEDVIARITPPASVLDRLTARQVEVLSLVAEGRSNQAISDALGMSVRTAEVHVAAILRDLDIPDEPSWNRRVLAALAYLNPHRGA</sequence>
<keyword evidence="9" id="KW-1185">Reference proteome</keyword>
<evidence type="ECO:0000256" key="3">
    <source>
        <dbReference type="ARBA" id="ARBA00023125"/>
    </source>
</evidence>
<feature type="domain" description="HTH luxR-type" evidence="6">
    <location>
        <begin position="141"/>
        <end position="211"/>
    </location>
</feature>
<feature type="modified residue" description="4-aspartylphosphate" evidence="5">
    <location>
        <position position="52"/>
    </location>
</feature>
<dbReference type="InterPro" id="IPR039420">
    <property type="entry name" value="WalR-like"/>
</dbReference>
<evidence type="ECO:0000313" key="8">
    <source>
        <dbReference type="EMBL" id="GAA1807730.1"/>
    </source>
</evidence>